<proteinExistence type="predicted"/>
<keyword evidence="5" id="KW-1185">Reference proteome</keyword>
<feature type="region of interest" description="Disordered" evidence="2">
    <location>
        <begin position="90"/>
        <end position="119"/>
    </location>
</feature>
<evidence type="ECO:0000313" key="4">
    <source>
        <dbReference type="EMBL" id="RNB52007.1"/>
    </source>
</evidence>
<gene>
    <name evidence="4" type="ORF">EDM57_22050</name>
</gene>
<evidence type="ECO:0000256" key="2">
    <source>
        <dbReference type="SAM" id="MobiDB-lite"/>
    </source>
</evidence>
<organism evidence="4 5">
    <name type="scientific">Brevibacillus gelatini</name>
    <dbReference type="NCBI Taxonomy" id="1655277"/>
    <lineage>
        <taxon>Bacteria</taxon>
        <taxon>Bacillati</taxon>
        <taxon>Bacillota</taxon>
        <taxon>Bacilli</taxon>
        <taxon>Bacillales</taxon>
        <taxon>Paenibacillaceae</taxon>
        <taxon>Brevibacillus</taxon>
    </lineage>
</organism>
<reference evidence="4 5" key="1">
    <citation type="submission" date="2018-10" db="EMBL/GenBank/DDBJ databases">
        <title>Phylogenomics of Brevibacillus.</title>
        <authorList>
            <person name="Dunlap C."/>
        </authorList>
    </citation>
    <scope>NUCLEOTIDE SEQUENCE [LARGE SCALE GENOMIC DNA]</scope>
    <source>
        <strain evidence="4 5">DSM 100115</strain>
    </source>
</reference>
<dbReference type="AlphaFoldDB" id="A0A3M8AMY8"/>
<evidence type="ECO:0000256" key="1">
    <source>
        <dbReference type="SAM" id="Coils"/>
    </source>
</evidence>
<evidence type="ECO:0000313" key="5">
    <source>
        <dbReference type="Proteomes" id="UP000268829"/>
    </source>
</evidence>
<keyword evidence="1" id="KW-0175">Coiled coil</keyword>
<dbReference type="OrthoDB" id="3261089at2"/>
<evidence type="ECO:0000259" key="3">
    <source>
        <dbReference type="Pfam" id="PF15604"/>
    </source>
</evidence>
<feature type="coiled-coil region" evidence="1">
    <location>
        <begin position="11"/>
        <end position="71"/>
    </location>
</feature>
<accession>A0A3M8AMY8</accession>
<dbReference type="InterPro" id="IPR028949">
    <property type="entry name" value="Ntox15"/>
</dbReference>
<comment type="caution">
    <text evidence="4">The sequence shown here is derived from an EMBL/GenBank/DDBJ whole genome shotgun (WGS) entry which is preliminary data.</text>
</comment>
<feature type="domain" description="Novel toxin 15" evidence="3">
    <location>
        <begin position="8"/>
        <end position="154"/>
    </location>
</feature>
<protein>
    <recommendedName>
        <fullName evidence="3">Novel toxin 15 domain-containing protein</fullName>
    </recommendedName>
</protein>
<dbReference type="EMBL" id="RHHS01000060">
    <property type="protein sequence ID" value="RNB52007.1"/>
    <property type="molecule type" value="Genomic_DNA"/>
</dbReference>
<dbReference type="Pfam" id="PF15604">
    <property type="entry name" value="Ntox15"/>
    <property type="match status" value="1"/>
</dbReference>
<sequence length="156" mass="17880">MEFKRNPKHDKAEFERQLKAQEEGINSLTVEEFIQNRDRYLKEGRALEGNAAQKLARQEALKEKVAELRKQGLSREEATKKAEEWIKEQAALHNPDQIAGGKPDNIGGMGDKRINSSIGSQWKSKIGKLDKQIREIASTMTKEERESTFLNIKLKF</sequence>
<name>A0A3M8AMY8_9BACL</name>
<dbReference type="Proteomes" id="UP000268829">
    <property type="component" value="Unassembled WGS sequence"/>
</dbReference>